<evidence type="ECO:0000256" key="2">
    <source>
        <dbReference type="SAM" id="Phobius"/>
    </source>
</evidence>
<reference evidence="4 5" key="1">
    <citation type="journal article" date="2017" name="Int. J. Syst. Evol. Microbiol.">
        <title>Achromobacter aloeverae sp. nov., isolated from the root of Aloe vera (L.) Burm.f.</title>
        <authorList>
            <person name="Kuncharoen N."/>
            <person name="Muramatsu Y."/>
            <person name="Shibata C."/>
            <person name="Kamakura Y."/>
            <person name="Nakagawa Y."/>
            <person name="Tanasupawat S."/>
        </authorList>
    </citation>
    <scope>NUCLEOTIDE SEQUENCE [LARGE SCALE GENOMIC DNA]</scope>
    <source>
        <strain evidence="4 5">AVA-1</strain>
    </source>
</reference>
<proteinExistence type="inferred from homology"/>
<dbReference type="AlphaFoldDB" id="A0A4Q1HFH5"/>
<evidence type="ECO:0000259" key="3">
    <source>
        <dbReference type="Pfam" id="PF01464"/>
    </source>
</evidence>
<dbReference type="CDD" id="cd16896">
    <property type="entry name" value="LT_Slt70-like"/>
    <property type="match status" value="1"/>
</dbReference>
<dbReference type="InterPro" id="IPR008258">
    <property type="entry name" value="Transglycosylase_SLT_dom_1"/>
</dbReference>
<feature type="transmembrane region" description="Helical" evidence="2">
    <location>
        <begin position="12"/>
        <end position="31"/>
    </location>
</feature>
<protein>
    <submittedName>
        <fullName evidence="4">Lytic transglycosylase</fullName>
    </submittedName>
</protein>
<dbReference type="Pfam" id="PF01464">
    <property type="entry name" value="SLT"/>
    <property type="match status" value="1"/>
</dbReference>
<dbReference type="InterPro" id="IPR023346">
    <property type="entry name" value="Lysozyme-like_dom_sf"/>
</dbReference>
<feature type="domain" description="Transglycosylase SLT" evidence="3">
    <location>
        <begin position="116"/>
        <end position="217"/>
    </location>
</feature>
<organism evidence="4 5">
    <name type="scientific">Achromobacter aloeverae</name>
    <dbReference type="NCBI Taxonomy" id="1750518"/>
    <lineage>
        <taxon>Bacteria</taxon>
        <taxon>Pseudomonadati</taxon>
        <taxon>Pseudomonadota</taxon>
        <taxon>Betaproteobacteria</taxon>
        <taxon>Burkholderiales</taxon>
        <taxon>Alcaligenaceae</taxon>
        <taxon>Achromobacter</taxon>
    </lineage>
</organism>
<name>A0A4Q1HFH5_9BURK</name>
<dbReference type="SUPFAM" id="SSF53955">
    <property type="entry name" value="Lysozyme-like"/>
    <property type="match status" value="1"/>
</dbReference>
<dbReference type="OrthoDB" id="92254at2"/>
<evidence type="ECO:0000313" key="4">
    <source>
        <dbReference type="EMBL" id="RXN85443.1"/>
    </source>
</evidence>
<keyword evidence="2" id="KW-1133">Transmembrane helix</keyword>
<dbReference type="Gene3D" id="1.10.530.10">
    <property type="match status" value="1"/>
</dbReference>
<evidence type="ECO:0000256" key="1">
    <source>
        <dbReference type="ARBA" id="ARBA00007734"/>
    </source>
</evidence>
<keyword evidence="2" id="KW-0812">Transmembrane</keyword>
<accession>A0A4Q1HFH5</accession>
<dbReference type="PANTHER" id="PTHR37423">
    <property type="entry name" value="SOLUBLE LYTIC MUREIN TRANSGLYCOSYLASE-RELATED"/>
    <property type="match status" value="1"/>
</dbReference>
<sequence>MTRWPSPAGPGFVRWVAVAGLLIAVVLAMWPDRAVAGEIYRYRDPFGMPRAMTVPKGYAKYYQRAQLRAQARSGGRVLAGGPIMQSGKAALHPSDEAHRLDDLLAHPGMENYRGIISKAAAEAGVDSALLGAVIAVESGFRKDARSPKGAVGLMQLMPATAASLLKQDDIEAALVDPATNVGAGSRHLRRLLDLYPGRLDLALAAYNAGTGAVAKYDDVPPYAETRQYVRDVIGLYARYKSGQ</sequence>
<dbReference type="Proteomes" id="UP000290849">
    <property type="component" value="Unassembled WGS sequence"/>
</dbReference>
<dbReference type="PANTHER" id="PTHR37423:SF2">
    <property type="entry name" value="MEMBRANE-BOUND LYTIC MUREIN TRANSGLYCOSYLASE C"/>
    <property type="match status" value="1"/>
</dbReference>
<gene>
    <name evidence="4" type="ORF">C7R54_21625</name>
</gene>
<comment type="similarity">
    <text evidence="1">Belongs to the transglycosylase Slt family.</text>
</comment>
<evidence type="ECO:0000313" key="5">
    <source>
        <dbReference type="Proteomes" id="UP000290849"/>
    </source>
</evidence>
<keyword evidence="5" id="KW-1185">Reference proteome</keyword>
<comment type="caution">
    <text evidence="4">The sequence shown here is derived from an EMBL/GenBank/DDBJ whole genome shotgun (WGS) entry which is preliminary data.</text>
</comment>
<dbReference type="EMBL" id="PYAL01000007">
    <property type="protein sequence ID" value="RXN85443.1"/>
    <property type="molecule type" value="Genomic_DNA"/>
</dbReference>
<keyword evidence="2" id="KW-0472">Membrane</keyword>